<keyword evidence="1" id="KW-1133">Transmembrane helix</keyword>
<gene>
    <name evidence="2" type="ORF">RM445_23270</name>
</gene>
<dbReference type="Proteomes" id="UP001183202">
    <property type="component" value="Unassembled WGS sequence"/>
</dbReference>
<keyword evidence="3" id="KW-1185">Reference proteome</keyword>
<organism evidence="2 3">
    <name type="scientific">Pseudonocardia charpentierae</name>
    <dbReference type="NCBI Taxonomy" id="3075545"/>
    <lineage>
        <taxon>Bacteria</taxon>
        <taxon>Bacillati</taxon>
        <taxon>Actinomycetota</taxon>
        <taxon>Actinomycetes</taxon>
        <taxon>Pseudonocardiales</taxon>
        <taxon>Pseudonocardiaceae</taxon>
        <taxon>Pseudonocardia</taxon>
    </lineage>
</organism>
<keyword evidence="1" id="KW-0472">Membrane</keyword>
<evidence type="ECO:0000313" key="2">
    <source>
        <dbReference type="EMBL" id="MDT0352453.1"/>
    </source>
</evidence>
<comment type="caution">
    <text evidence="2">The sequence shown here is derived from an EMBL/GenBank/DDBJ whole genome shotgun (WGS) entry which is preliminary data.</text>
</comment>
<dbReference type="RefSeq" id="WP_311558957.1">
    <property type="nucleotide sequence ID" value="NZ_JAVREJ010000018.1"/>
</dbReference>
<reference evidence="3" key="1">
    <citation type="submission" date="2023-07" db="EMBL/GenBank/DDBJ databases">
        <title>30 novel species of actinomycetes from the DSMZ collection.</title>
        <authorList>
            <person name="Nouioui I."/>
        </authorList>
    </citation>
    <scope>NUCLEOTIDE SEQUENCE [LARGE SCALE GENOMIC DNA]</scope>
    <source>
        <strain evidence="3">DSM 45834</strain>
    </source>
</reference>
<proteinExistence type="predicted"/>
<feature type="transmembrane region" description="Helical" evidence="1">
    <location>
        <begin position="6"/>
        <end position="28"/>
    </location>
</feature>
<dbReference type="EMBL" id="JAVREJ010000018">
    <property type="protein sequence ID" value="MDT0352453.1"/>
    <property type="molecule type" value="Genomic_DNA"/>
</dbReference>
<keyword evidence="1" id="KW-0812">Transmembrane</keyword>
<name>A0ABU2NG58_9PSEU</name>
<sequence>MIDHWTLMIVLFSLLLLVTGLVLITRWWHQKDEAARLATYRRV</sequence>
<evidence type="ECO:0000313" key="3">
    <source>
        <dbReference type="Proteomes" id="UP001183202"/>
    </source>
</evidence>
<evidence type="ECO:0000256" key="1">
    <source>
        <dbReference type="SAM" id="Phobius"/>
    </source>
</evidence>
<accession>A0ABU2NG58</accession>
<protein>
    <submittedName>
        <fullName evidence="2">Uncharacterized protein</fullName>
    </submittedName>
</protein>